<feature type="compositionally biased region" description="Low complexity" evidence="1">
    <location>
        <begin position="1188"/>
        <end position="1198"/>
    </location>
</feature>
<feature type="compositionally biased region" description="Basic and acidic residues" evidence="1">
    <location>
        <begin position="439"/>
        <end position="457"/>
    </location>
</feature>
<feature type="region of interest" description="Disordered" evidence="1">
    <location>
        <begin position="970"/>
        <end position="1064"/>
    </location>
</feature>
<reference evidence="3 4" key="1">
    <citation type="journal article" date="2024" name="bioRxiv">
        <title>A reference genome for Trichogramma kaykai: A tiny desert-dwelling parasitoid wasp with competing sex-ratio distorters.</title>
        <authorList>
            <person name="Culotta J."/>
            <person name="Lindsey A.R."/>
        </authorList>
    </citation>
    <scope>NUCLEOTIDE SEQUENCE [LARGE SCALE GENOMIC DNA]</scope>
    <source>
        <strain evidence="3 4">KSX58</strain>
    </source>
</reference>
<dbReference type="AlphaFoldDB" id="A0ABD2WZ53"/>
<gene>
    <name evidence="3" type="ORF">TKK_008518</name>
</gene>
<feature type="region of interest" description="Disordered" evidence="1">
    <location>
        <begin position="213"/>
        <end position="631"/>
    </location>
</feature>
<feature type="region of interest" description="Disordered" evidence="1">
    <location>
        <begin position="655"/>
        <end position="950"/>
    </location>
</feature>
<evidence type="ECO:0000256" key="1">
    <source>
        <dbReference type="SAM" id="MobiDB-lite"/>
    </source>
</evidence>
<evidence type="ECO:0000313" key="3">
    <source>
        <dbReference type="EMBL" id="KAL3397769.1"/>
    </source>
</evidence>
<proteinExistence type="predicted"/>
<dbReference type="InterPro" id="IPR036508">
    <property type="entry name" value="Chitin-bd_dom_sf"/>
</dbReference>
<feature type="region of interest" description="Disordered" evidence="1">
    <location>
        <begin position="68"/>
        <end position="100"/>
    </location>
</feature>
<keyword evidence="4" id="KW-1185">Reference proteome</keyword>
<feature type="compositionally biased region" description="Basic and acidic residues" evidence="1">
    <location>
        <begin position="290"/>
        <end position="375"/>
    </location>
</feature>
<evidence type="ECO:0000313" key="4">
    <source>
        <dbReference type="Proteomes" id="UP001627154"/>
    </source>
</evidence>
<dbReference type="InterPro" id="IPR052976">
    <property type="entry name" value="Scoloptoxin-like"/>
</dbReference>
<feature type="compositionally biased region" description="Low complexity" evidence="1">
    <location>
        <begin position="755"/>
        <end position="800"/>
    </location>
</feature>
<dbReference type="Gene3D" id="2.170.140.10">
    <property type="entry name" value="Chitin binding domain"/>
    <property type="match status" value="1"/>
</dbReference>
<dbReference type="SMART" id="SM00494">
    <property type="entry name" value="ChtBD2"/>
    <property type="match status" value="1"/>
</dbReference>
<accession>A0ABD2WZ53</accession>
<feature type="compositionally biased region" description="Low complexity" evidence="1">
    <location>
        <begin position="908"/>
        <end position="925"/>
    </location>
</feature>
<name>A0ABD2WZ53_9HYME</name>
<feature type="compositionally biased region" description="Low complexity" evidence="1">
    <location>
        <begin position="858"/>
        <end position="873"/>
    </location>
</feature>
<feature type="domain" description="Chitin-binding type-2" evidence="2">
    <location>
        <begin position="140"/>
        <end position="197"/>
    </location>
</feature>
<feature type="compositionally biased region" description="Polar residues" evidence="1">
    <location>
        <begin position="801"/>
        <end position="812"/>
    </location>
</feature>
<dbReference type="SUPFAM" id="SSF57625">
    <property type="entry name" value="Invertebrate chitin-binding proteins"/>
    <property type="match status" value="1"/>
</dbReference>
<feature type="compositionally biased region" description="Basic and acidic residues" evidence="1">
    <location>
        <begin position="551"/>
        <end position="579"/>
    </location>
</feature>
<feature type="compositionally biased region" description="Low complexity" evidence="1">
    <location>
        <begin position="213"/>
        <end position="236"/>
    </location>
</feature>
<feature type="compositionally biased region" description="Basic and acidic residues" evidence="1">
    <location>
        <begin position="510"/>
        <end position="526"/>
    </location>
</feature>
<feature type="compositionally biased region" description="Acidic residues" evidence="1">
    <location>
        <begin position="886"/>
        <end position="896"/>
    </location>
</feature>
<sequence length="1238" mass="142388">MRPELRYAAVLCMYSNLSCRFFNSSCYLYTSKLHLPRHTNEFRLFIAVAVSDALKASRAKFKIATSSTTSTTGEPASADASDDDTEATTTSGSETNGTTAHTLTGIPQIDYIWDPNLPRELNGYNLSDYPFYESMPKDIDFKCDGLHDGFYASVPHKCQVYHHCLYGTRYDFLCANFTAFDQKTFICHFVSEVDCANSKKYWHRNDALYQAASSTTTSTTTTTTSTTTTTTPSPTSHDGNKNDRGRDRDPPLRRRRPIHRRPAYDYYDDEYYDDDYEPVRPRAGAGGGYARRDQYDDYDDRKYSRRDRDRTDNFRHRDRDRYGPSRASRRDPVRPRDDADGPPRSRLRDQDSSRSKDVEERAKDTDDRKRFRYYYDDDDEYAYGSLSDPVSSEGLVKPAAPPTSLYARPRAPPKLRRPVPLSEKNKYAYSTSTTVRPQTADDSHRRPIAEDVDEPRSRPVGPSSHEDHEDVELPPRRKPYADSEPRKRPLSDNIDDEPRRRPAAVPEIVDEPRRRPAADVFDEPRSSRRPVVGDVVDEPRNRRPVVSDVVDEPRRRPLIETVDEPRRRPLVDELDEPRRRPSAAIVDEVDEQPAAAPPARRRPVAAIDDVEDSPRARRPPPPVDIYEDDDYYVDELEEVKPRWLVRTRPLREREYLDKRYRDRPYRSRYRDEEEGIRPRKLPSRPRDRYERERERTRDRSLDRAKERVRTQERERDRETEREPDRARHPTRSKDSQQDFLEDKTTKKTALFYERATTTPSSTTTTTATTITTPATSVATTSSTTSERPTTTTVITSMTSSKNLGPSSVSQTPEEPRPKISLVAIQPQSALDHRPQQQQHKVSESYEDDYSTAGKYWKSSEQQQEEPQQQTASQGRGEKEAAVVDYDSSEYYDDIEEPAVVPIPPAPPARTTTTTTSTTTTTTLRPTTKRPFLPSRGGSPNPRGLLPVGSKALPNYRRDEIPIKQYIKLTSGPVDNAPLKPIQQQSEDYRSKSGKNYEEAAPLQEQHNKRRSEQQTFQHQQSPKAEWSPLDFQGARGEPNEAQLHHRQQQQQEMQQQQQQLREGQNVHSNLYSATYKKDRINEVTHHNLHDIPESEYDVTLNEALAPNNLPQETSLPAGFALPLHRQLGGRDAALQPSENTYKFSRPQQQQLPLQQQALQLQLQKPQAQPVPPQHQPFATVQVAPQPPQQQQQQHHQPQSIARSVDRGKTVYYRAPETIQISGSQYRPQRAHWTDYTAY</sequence>
<protein>
    <recommendedName>
        <fullName evidence="2">Chitin-binding type-2 domain-containing protein</fullName>
    </recommendedName>
</protein>
<evidence type="ECO:0000259" key="2">
    <source>
        <dbReference type="PROSITE" id="PS50940"/>
    </source>
</evidence>
<feature type="compositionally biased region" description="Acidic residues" evidence="1">
    <location>
        <begin position="266"/>
        <end position="276"/>
    </location>
</feature>
<feature type="compositionally biased region" description="Low complexity" evidence="1">
    <location>
        <begin position="1048"/>
        <end position="1063"/>
    </location>
</feature>
<feature type="compositionally biased region" description="Polar residues" evidence="1">
    <location>
        <begin position="428"/>
        <end position="437"/>
    </location>
</feature>
<comment type="caution">
    <text evidence="3">The sequence shown here is derived from an EMBL/GenBank/DDBJ whole genome shotgun (WGS) entry which is preliminary data.</text>
</comment>
<feature type="compositionally biased region" description="Basic and acidic residues" evidence="1">
    <location>
        <begin position="655"/>
        <end position="677"/>
    </location>
</feature>
<dbReference type="PROSITE" id="PS50940">
    <property type="entry name" value="CHIT_BIND_II"/>
    <property type="match status" value="1"/>
</dbReference>
<feature type="region of interest" description="Disordered" evidence="1">
    <location>
        <begin position="1181"/>
        <end position="1203"/>
    </location>
</feature>
<feature type="compositionally biased region" description="Low complexity" evidence="1">
    <location>
        <begin position="87"/>
        <end position="100"/>
    </location>
</feature>
<dbReference type="PANTHER" id="PTHR22933:SF40">
    <property type="entry name" value="CUTICULAR PROTEIN ANALOGOUS TO PERITROPHINS 1-H"/>
    <property type="match status" value="1"/>
</dbReference>
<dbReference type="Pfam" id="PF01607">
    <property type="entry name" value="CBM_14"/>
    <property type="match status" value="1"/>
</dbReference>
<feature type="compositionally biased region" description="Basic and acidic residues" evidence="1">
    <location>
        <begin position="684"/>
        <end position="745"/>
    </location>
</feature>
<dbReference type="InterPro" id="IPR002557">
    <property type="entry name" value="Chitin-bd_dom"/>
</dbReference>
<dbReference type="EMBL" id="JBJJXI010000061">
    <property type="protein sequence ID" value="KAL3397769.1"/>
    <property type="molecule type" value="Genomic_DNA"/>
</dbReference>
<organism evidence="3 4">
    <name type="scientific">Trichogramma kaykai</name>
    <dbReference type="NCBI Taxonomy" id="54128"/>
    <lineage>
        <taxon>Eukaryota</taxon>
        <taxon>Metazoa</taxon>
        <taxon>Ecdysozoa</taxon>
        <taxon>Arthropoda</taxon>
        <taxon>Hexapoda</taxon>
        <taxon>Insecta</taxon>
        <taxon>Pterygota</taxon>
        <taxon>Neoptera</taxon>
        <taxon>Endopterygota</taxon>
        <taxon>Hymenoptera</taxon>
        <taxon>Apocrita</taxon>
        <taxon>Proctotrupomorpha</taxon>
        <taxon>Chalcidoidea</taxon>
        <taxon>Trichogrammatidae</taxon>
        <taxon>Trichogramma</taxon>
    </lineage>
</organism>
<dbReference type="Proteomes" id="UP001627154">
    <property type="component" value="Unassembled WGS sequence"/>
</dbReference>
<feature type="compositionally biased region" description="Polar residues" evidence="1">
    <location>
        <begin position="1013"/>
        <end position="1022"/>
    </location>
</feature>
<feature type="compositionally biased region" description="Basic and acidic residues" evidence="1">
    <location>
        <begin position="464"/>
        <end position="500"/>
    </location>
</feature>
<dbReference type="PANTHER" id="PTHR22933">
    <property type="entry name" value="FI18007P1-RELATED"/>
    <property type="match status" value="1"/>
</dbReference>
<feature type="compositionally biased region" description="Basic and acidic residues" evidence="1">
    <location>
        <begin position="238"/>
        <end position="252"/>
    </location>
</feature>
<feature type="compositionally biased region" description="Basic and acidic residues" evidence="1">
    <location>
        <begin position="986"/>
        <end position="997"/>
    </location>
</feature>